<accession>A0A175S3Y8</accession>
<gene>
    <name evidence="6" type="ORF">NS184_00895</name>
</gene>
<dbReference type="OrthoDB" id="9805134at2"/>
<dbReference type="EMBL" id="LDQC01000003">
    <property type="protein sequence ID" value="KTR11530.1"/>
    <property type="molecule type" value="Genomic_DNA"/>
</dbReference>
<evidence type="ECO:0000256" key="4">
    <source>
        <dbReference type="PROSITE-ProRule" id="PRU00335"/>
    </source>
</evidence>
<keyword evidence="2 4" id="KW-0238">DNA-binding</keyword>
<reference evidence="6 7" key="1">
    <citation type="journal article" date="2016" name="Front. Microbiol.">
        <title>Genomic Resource of Rice Seed Associated Bacteria.</title>
        <authorList>
            <person name="Midha S."/>
            <person name="Bansal K."/>
            <person name="Sharma S."/>
            <person name="Kumar N."/>
            <person name="Patil P.P."/>
            <person name="Chaudhry V."/>
            <person name="Patil P.B."/>
        </authorList>
    </citation>
    <scope>NUCLEOTIDE SEQUENCE [LARGE SCALE GENOMIC DNA]</scope>
    <source>
        <strain evidence="6 7">NS184</strain>
    </source>
</reference>
<sequence length="196" mass="20781">MATRGRPRSFDADAALDRAVDVFWRQGYEGTSLDDLTGAMGINRPSLYAAFGNKEETFKKAIGRYAEVEMAYVGDALAEPTARAVAEHYLRSNVAAVTTPGRPAGCLSIQGGLAAGEGDQRIVDFLAESRAGGEQRFVERFRRAVEDGDLPDTEDPVELAKYVSTVSAGLAVQASGGAPRAALAAVVERALRAFPA</sequence>
<proteinExistence type="predicted"/>
<evidence type="ECO:0000256" key="2">
    <source>
        <dbReference type="ARBA" id="ARBA00023125"/>
    </source>
</evidence>
<dbReference type="InterPro" id="IPR009057">
    <property type="entry name" value="Homeodomain-like_sf"/>
</dbReference>
<evidence type="ECO:0000256" key="1">
    <source>
        <dbReference type="ARBA" id="ARBA00023015"/>
    </source>
</evidence>
<dbReference type="InterPro" id="IPR036271">
    <property type="entry name" value="Tet_transcr_reg_TetR-rel_C_sf"/>
</dbReference>
<evidence type="ECO:0000259" key="5">
    <source>
        <dbReference type="PROSITE" id="PS50977"/>
    </source>
</evidence>
<dbReference type="PATRIC" id="fig|33881.3.peg.1415"/>
<dbReference type="Gene3D" id="1.10.357.10">
    <property type="entry name" value="Tetracycline Repressor, domain 2"/>
    <property type="match status" value="1"/>
</dbReference>
<dbReference type="RefSeq" id="WP_058724268.1">
    <property type="nucleotide sequence ID" value="NZ_LDQC01000003.1"/>
</dbReference>
<feature type="DNA-binding region" description="H-T-H motif" evidence="4">
    <location>
        <begin position="32"/>
        <end position="51"/>
    </location>
</feature>
<dbReference type="Pfam" id="PF00440">
    <property type="entry name" value="TetR_N"/>
    <property type="match status" value="1"/>
</dbReference>
<dbReference type="Proteomes" id="UP000078252">
    <property type="component" value="Unassembled WGS sequence"/>
</dbReference>
<dbReference type="SUPFAM" id="SSF48498">
    <property type="entry name" value="Tetracyclin repressor-like, C-terminal domain"/>
    <property type="match status" value="1"/>
</dbReference>
<dbReference type="SUPFAM" id="SSF46689">
    <property type="entry name" value="Homeodomain-like"/>
    <property type="match status" value="1"/>
</dbReference>
<dbReference type="PROSITE" id="PS50977">
    <property type="entry name" value="HTH_TETR_2"/>
    <property type="match status" value="1"/>
</dbReference>
<dbReference type="Gene3D" id="1.10.10.60">
    <property type="entry name" value="Homeodomain-like"/>
    <property type="match status" value="1"/>
</dbReference>
<dbReference type="PANTHER" id="PTHR47506:SF1">
    <property type="entry name" value="HTH-TYPE TRANSCRIPTIONAL REGULATOR YJDC"/>
    <property type="match status" value="1"/>
</dbReference>
<dbReference type="PANTHER" id="PTHR47506">
    <property type="entry name" value="TRANSCRIPTIONAL REGULATORY PROTEIN"/>
    <property type="match status" value="1"/>
</dbReference>
<keyword evidence="1" id="KW-0805">Transcription regulation</keyword>
<comment type="caution">
    <text evidence="6">The sequence shown here is derived from an EMBL/GenBank/DDBJ whole genome shotgun (WGS) entry which is preliminary data.</text>
</comment>
<dbReference type="STRING" id="33881.NS184_00895"/>
<dbReference type="GO" id="GO:0003677">
    <property type="term" value="F:DNA binding"/>
    <property type="evidence" value="ECO:0007669"/>
    <property type="project" value="UniProtKB-UniRule"/>
</dbReference>
<keyword evidence="3" id="KW-0804">Transcription</keyword>
<evidence type="ECO:0000313" key="6">
    <source>
        <dbReference type="EMBL" id="KTR11530.1"/>
    </source>
</evidence>
<organism evidence="6 7">
    <name type="scientific">Curtobacterium luteum</name>
    <dbReference type="NCBI Taxonomy" id="33881"/>
    <lineage>
        <taxon>Bacteria</taxon>
        <taxon>Bacillati</taxon>
        <taxon>Actinomycetota</taxon>
        <taxon>Actinomycetes</taxon>
        <taxon>Micrococcales</taxon>
        <taxon>Microbacteriaceae</taxon>
        <taxon>Curtobacterium</taxon>
    </lineage>
</organism>
<feature type="domain" description="HTH tetR-type" evidence="5">
    <location>
        <begin position="9"/>
        <end position="69"/>
    </location>
</feature>
<name>A0A175S3Y8_9MICO</name>
<dbReference type="InterPro" id="IPR001647">
    <property type="entry name" value="HTH_TetR"/>
</dbReference>
<dbReference type="AlphaFoldDB" id="A0A175S3Y8"/>
<evidence type="ECO:0000256" key="3">
    <source>
        <dbReference type="ARBA" id="ARBA00023163"/>
    </source>
</evidence>
<evidence type="ECO:0000313" key="7">
    <source>
        <dbReference type="Proteomes" id="UP000078252"/>
    </source>
</evidence>
<protein>
    <submittedName>
        <fullName evidence="6">TetR family transcriptional regulator</fullName>
    </submittedName>
</protein>